<dbReference type="RefSeq" id="WP_167703029.1">
    <property type="nucleotide sequence ID" value="NZ_CP118168.1"/>
</dbReference>
<protein>
    <submittedName>
        <fullName evidence="3">Phosphate ABC transporter substrate-binding protein</fullName>
    </submittedName>
</protein>
<feature type="domain" description="PBP" evidence="2">
    <location>
        <begin position="34"/>
        <end position="269"/>
    </location>
</feature>
<dbReference type="EMBL" id="JAATLK010000001">
    <property type="protein sequence ID" value="NIZ46574.1"/>
    <property type="molecule type" value="Genomic_DNA"/>
</dbReference>
<dbReference type="Pfam" id="PF12849">
    <property type="entry name" value="PBP_like_2"/>
    <property type="match status" value="1"/>
</dbReference>
<gene>
    <name evidence="3" type="ORF">HCT46_01355</name>
</gene>
<dbReference type="AlphaFoldDB" id="A0A968GB68"/>
<evidence type="ECO:0000259" key="2">
    <source>
        <dbReference type="Pfam" id="PF12849"/>
    </source>
</evidence>
<dbReference type="PROSITE" id="PS51257">
    <property type="entry name" value="PROKAR_LIPOPROTEIN"/>
    <property type="match status" value="1"/>
</dbReference>
<dbReference type="PANTHER" id="PTHR30570:SF1">
    <property type="entry name" value="PHOSPHATE-BINDING PROTEIN PSTS"/>
    <property type="match status" value="1"/>
</dbReference>
<keyword evidence="4" id="KW-1185">Reference proteome</keyword>
<dbReference type="Proteomes" id="UP000752013">
    <property type="component" value="Unassembled WGS sequence"/>
</dbReference>
<dbReference type="InterPro" id="IPR024370">
    <property type="entry name" value="PBP_domain"/>
</dbReference>
<organism evidence="3 4">
    <name type="scientific">Entomospira nematocerorum</name>
    <dbReference type="NCBI Taxonomy" id="2719987"/>
    <lineage>
        <taxon>Bacteria</taxon>
        <taxon>Pseudomonadati</taxon>
        <taxon>Spirochaetota</taxon>
        <taxon>Spirochaetia</taxon>
        <taxon>Spirochaetales</taxon>
        <taxon>Spirochaetaceae</taxon>
        <taxon>Entomospira</taxon>
    </lineage>
</organism>
<name>A0A968GB68_9SPIO</name>
<comment type="caution">
    <text evidence="3">The sequence shown here is derived from an EMBL/GenBank/DDBJ whole genome shotgun (WGS) entry which is preliminary data.</text>
</comment>
<sequence length="286" mass="31315">MRIRRVLLARYRVRLILPRLLICSLIGLLACQRPETGSIDIIGSTTVTPLMEHLVAVYSETHEQRFLIQSLGSTTGINAVRDGQTPIGMSSRKLTQEEMDAGVVAYHIATEALAVAVNIHNPINNLSQDQLISIFSGQTRNWNDVGGVERPIVVVSREAGSGARTTFESLMHLVRNKESLIDSAPLLIIGDGTGQVRANVASRFESIGYMSLTVIDNINVKSISIDDVAPSAENIQNGQYTLQEPLFLLLREGESGASKDFVDWVLSPEGQNEVSRFGSITVLHHE</sequence>
<evidence type="ECO:0000256" key="1">
    <source>
        <dbReference type="ARBA" id="ARBA00022729"/>
    </source>
</evidence>
<reference evidence="3" key="1">
    <citation type="submission" date="2020-03" db="EMBL/GenBank/DDBJ databases">
        <title>Spirochaetal bacteria isolated from arthropods constitute a novel genus Entomospira genus novum within the order Spirochaetales.</title>
        <authorList>
            <person name="Grana-Miraglia L."/>
            <person name="Sikutova S."/>
            <person name="Fingerle V."/>
            <person name="Sing A."/>
            <person name="Castillo-Ramirez S."/>
            <person name="Margos G."/>
            <person name="Rudolf I."/>
        </authorList>
    </citation>
    <scope>NUCLEOTIDE SEQUENCE</scope>
    <source>
        <strain evidence="3">BR208</strain>
    </source>
</reference>
<dbReference type="SUPFAM" id="SSF53850">
    <property type="entry name" value="Periplasmic binding protein-like II"/>
    <property type="match status" value="1"/>
</dbReference>
<dbReference type="PANTHER" id="PTHR30570">
    <property type="entry name" value="PERIPLASMIC PHOSPHATE BINDING COMPONENT OF PHOSPHATE ABC TRANSPORTER"/>
    <property type="match status" value="1"/>
</dbReference>
<dbReference type="CDD" id="cd13653">
    <property type="entry name" value="PBP2_phosphate_like_1"/>
    <property type="match status" value="1"/>
</dbReference>
<keyword evidence="1" id="KW-0732">Signal</keyword>
<accession>A0A968GB68</accession>
<evidence type="ECO:0000313" key="4">
    <source>
        <dbReference type="Proteomes" id="UP000752013"/>
    </source>
</evidence>
<evidence type="ECO:0000313" key="3">
    <source>
        <dbReference type="EMBL" id="NIZ46574.1"/>
    </source>
</evidence>
<dbReference type="InterPro" id="IPR050811">
    <property type="entry name" value="Phosphate_ABC_transporter"/>
</dbReference>
<dbReference type="Gene3D" id="3.40.190.10">
    <property type="entry name" value="Periplasmic binding protein-like II"/>
    <property type="match status" value="2"/>
</dbReference>
<proteinExistence type="predicted"/>